<feature type="region of interest" description="Disordered" evidence="4">
    <location>
        <begin position="167"/>
        <end position="190"/>
    </location>
</feature>
<sequence>MTECGLLMPLEIKKELAEDHHHEEPKESGIPILIPRETENVSPQRRSPQDTTDEELDFQLTGGDGNVNVLAKEASVSLPPVITVKCGTLTAKMVTKLFTCPGIHQNCILIDGETEYISPKEFTVRANKDKQKDWKGSIRIGKSNLRTLMEMRSLDFHDHPNQCSAKCQSRNYITPKDPTSDPSGRRRSSTTKLIPQNMFSHIPSAFPNASTSLFTVPKKETQMPEGQPTLGTLFKNPTFSRFVAISQNMKNNNFSTPSTTTQPPLSMFPTTSLKEETSTSVDDVTTQLLQQHQQQRVASTLFQTIPSAQPSTFWNTTDNRYQGNIEQQPQEMLAEMINAGLGDNIIDMIVNKINNMREKIKGISSCSNVLLKMLCSLNAADTFCNTMQAMESLQAEIAKEEKHLMKSQPQVHRLSSDFSSLEEEIPGRKRSLDISALIGQPHAKRPSLTTSMLEDGPEPPSTVQHLLTPIKPIVQIPKAISPQEMLMNIASSMGSNIDRNHVLAALQMEELRTAAAQ</sequence>
<protein>
    <submittedName>
        <fullName evidence="6">SAND domain-containing protein</fullName>
    </submittedName>
</protein>
<dbReference type="SUPFAM" id="SSF63763">
    <property type="entry name" value="SAND domain-like"/>
    <property type="match status" value="1"/>
</dbReference>
<dbReference type="FunCoup" id="Q93779">
    <property type="interactions" value="1204"/>
</dbReference>
<dbReference type="Gene3D" id="3.10.390.10">
    <property type="entry name" value="SAND domain-like"/>
    <property type="match status" value="1"/>
</dbReference>
<keyword evidence="3" id="KW-0539">Nucleus</keyword>
<evidence type="ECO:0000256" key="4">
    <source>
        <dbReference type="SAM" id="MobiDB-lite"/>
    </source>
</evidence>
<dbReference type="KEGG" id="cel:CELE_F53H4.5"/>
<dbReference type="InParanoid" id="Q93779"/>
<dbReference type="Proteomes" id="UP000001940">
    <property type="component" value="Chromosome X"/>
</dbReference>
<dbReference type="eggNOG" id="KOG4333">
    <property type="taxonomic scope" value="Eukaryota"/>
</dbReference>
<feature type="compositionally biased region" description="Polar residues" evidence="4">
    <location>
        <begin position="40"/>
        <end position="50"/>
    </location>
</feature>
<evidence type="ECO:0000313" key="8">
    <source>
        <dbReference type="WormBase" id="F53H4.5"/>
    </source>
</evidence>
<evidence type="ECO:0000256" key="2">
    <source>
        <dbReference type="ARBA" id="ARBA00023163"/>
    </source>
</evidence>
<evidence type="ECO:0000313" key="7">
    <source>
        <dbReference type="Proteomes" id="UP000001940"/>
    </source>
</evidence>
<dbReference type="AlphaFoldDB" id="Q93779"/>
<dbReference type="WormBase" id="F53H4.5">
    <property type="protein sequence ID" value="CE51716"/>
    <property type="gene ID" value="WBGene00010010"/>
    <property type="gene designation" value="gmeb-2"/>
</dbReference>
<dbReference type="OrthoDB" id="5792412at2759"/>
<feature type="region of interest" description="Disordered" evidence="4">
    <location>
        <begin position="17"/>
        <end position="53"/>
    </location>
</feature>
<proteinExistence type="predicted"/>
<keyword evidence="1" id="KW-0805">Transcription regulation</keyword>
<dbReference type="UCSC" id="F53H4.5">
    <property type="organism name" value="c. elegans"/>
</dbReference>
<dbReference type="Pfam" id="PF01342">
    <property type="entry name" value="SAND"/>
    <property type="match status" value="1"/>
</dbReference>
<dbReference type="PANTHER" id="PTHR10417:SF13">
    <property type="entry name" value="SAND DOMAIN-CONTAINING PROTEIN"/>
    <property type="match status" value="1"/>
</dbReference>
<evidence type="ECO:0000256" key="3">
    <source>
        <dbReference type="ARBA" id="ARBA00023242"/>
    </source>
</evidence>
<dbReference type="PIR" id="T22598">
    <property type="entry name" value="T22598"/>
</dbReference>
<dbReference type="GeneID" id="181676"/>
<feature type="domain" description="SAND" evidence="5">
    <location>
        <begin position="71"/>
        <end position="155"/>
    </location>
</feature>
<feature type="compositionally biased region" description="Basic and acidic residues" evidence="4">
    <location>
        <begin position="17"/>
        <end position="27"/>
    </location>
</feature>
<organism evidence="6 7">
    <name type="scientific">Caenorhabditis elegans</name>
    <dbReference type="NCBI Taxonomy" id="6239"/>
    <lineage>
        <taxon>Eukaryota</taxon>
        <taxon>Metazoa</taxon>
        <taxon>Ecdysozoa</taxon>
        <taxon>Nematoda</taxon>
        <taxon>Chromadorea</taxon>
        <taxon>Rhabditida</taxon>
        <taxon>Rhabditina</taxon>
        <taxon>Rhabditomorpha</taxon>
        <taxon>Rhabditoidea</taxon>
        <taxon>Rhabditidae</taxon>
        <taxon>Peloderinae</taxon>
        <taxon>Caenorhabditis</taxon>
    </lineage>
</organism>
<dbReference type="AGR" id="WB:WBGene00010010"/>
<dbReference type="HOGENOM" id="CLU_645975_0_0_1"/>
<keyword evidence="2" id="KW-0804">Transcription</keyword>
<dbReference type="SMART" id="SM00258">
    <property type="entry name" value="SAND"/>
    <property type="match status" value="1"/>
</dbReference>
<accession>Q93779</accession>
<dbReference type="GO" id="GO:0046872">
    <property type="term" value="F:metal ion binding"/>
    <property type="evidence" value="ECO:0007669"/>
    <property type="project" value="UniProtKB-KW"/>
</dbReference>
<dbReference type="CTD" id="181676"/>
<dbReference type="InterPro" id="IPR010919">
    <property type="entry name" value="SAND-like_dom_sf"/>
</dbReference>
<keyword evidence="7" id="KW-1185">Reference proteome</keyword>
<dbReference type="PaxDb" id="6239-F53H4.5"/>
<name>Q93779_CAEEL</name>
<dbReference type="EMBL" id="BX284606">
    <property type="protein sequence ID" value="CAB03138.4"/>
    <property type="molecule type" value="Genomic_DNA"/>
</dbReference>
<dbReference type="GO" id="GO:0003677">
    <property type="term" value="F:DNA binding"/>
    <property type="evidence" value="ECO:0007669"/>
    <property type="project" value="UniProtKB-KW"/>
</dbReference>
<evidence type="ECO:0000256" key="1">
    <source>
        <dbReference type="ARBA" id="ARBA00023015"/>
    </source>
</evidence>
<dbReference type="PROSITE" id="PS50864">
    <property type="entry name" value="SAND"/>
    <property type="match status" value="1"/>
</dbReference>
<dbReference type="SMR" id="Q93779"/>
<evidence type="ECO:0000313" key="6">
    <source>
        <dbReference type="EMBL" id="CAB03138.4"/>
    </source>
</evidence>
<evidence type="ECO:0000259" key="5">
    <source>
        <dbReference type="PROSITE" id="PS50864"/>
    </source>
</evidence>
<dbReference type="Bgee" id="WBGene00010010">
    <property type="expression patterns" value="Expressed in pharyngeal muscle cell (C elegans) and 3 other cell types or tissues"/>
</dbReference>
<dbReference type="RefSeq" id="NP_001317728.1">
    <property type="nucleotide sequence ID" value="NM_001330923.3"/>
</dbReference>
<reference evidence="6 7" key="1">
    <citation type="journal article" date="1998" name="Science">
        <title>Genome sequence of the nematode C. elegans: a platform for investigating biology.</title>
        <authorList>
            <consortium name="The C. elegans sequencing consortium"/>
            <person name="Sulson J.E."/>
            <person name="Waterston R."/>
        </authorList>
    </citation>
    <scope>NUCLEOTIDE SEQUENCE [LARGE SCALE GENOMIC DNA]</scope>
    <source>
        <strain evidence="6 7">Bristol N2</strain>
    </source>
</reference>
<gene>
    <name evidence="6 8" type="primary">gmeb-2</name>
    <name evidence="6" type="ORF">CELE_F53H4.5</name>
    <name evidence="8" type="ORF">F53H4.5</name>
</gene>
<dbReference type="InterPro" id="IPR000770">
    <property type="entry name" value="SAND_dom"/>
</dbReference>
<dbReference type="PeptideAtlas" id="Q93779"/>
<dbReference type="PANTHER" id="PTHR10417">
    <property type="entry name" value="GLUCOCORTICOID MODULATORY ELEMENT-BINDING PROTEIN"/>
    <property type="match status" value="1"/>
</dbReference>